<feature type="domain" description="Alpha-L-rhamnosidase C-terminal" evidence="8">
    <location>
        <begin position="792"/>
        <end position="864"/>
    </location>
</feature>
<dbReference type="EC" id="3.2.1.40" evidence="2"/>
<feature type="signal peptide" evidence="4">
    <location>
        <begin position="1"/>
        <end position="26"/>
    </location>
</feature>
<dbReference type="PANTHER" id="PTHR33307">
    <property type="entry name" value="ALPHA-RHAMNOSIDASE (EUROFUNG)"/>
    <property type="match status" value="1"/>
</dbReference>
<dbReference type="InterPro" id="IPR008902">
    <property type="entry name" value="Rhamnosid_concanavalin"/>
</dbReference>
<evidence type="ECO:0000259" key="6">
    <source>
        <dbReference type="Pfam" id="PF08531"/>
    </source>
</evidence>
<dbReference type="Pfam" id="PF17390">
    <property type="entry name" value="Bac_rhamnosid_C"/>
    <property type="match status" value="1"/>
</dbReference>
<evidence type="ECO:0000313" key="10">
    <source>
        <dbReference type="Proteomes" id="UP001596023"/>
    </source>
</evidence>
<evidence type="ECO:0000256" key="3">
    <source>
        <dbReference type="ARBA" id="ARBA00022801"/>
    </source>
</evidence>
<dbReference type="InterPro" id="IPR013783">
    <property type="entry name" value="Ig-like_fold"/>
</dbReference>
<sequence length="882" mass="99920">MKKTILSFLFLFSIGLSISPIISAQAGLYDLQCEALKNPLGIDNISPNLSWKIKSERNGFKQLYYQILAASDEQLLSKDNGDLWDSGKVKSDKSVWIPYSGKALKSRSLVYWKVRIWDEKGNVTTWSENASFSIGLLSTNDWDAVFIGGAITEDAKAESPLLRKTFNCTGEGQISLLHVNSLGYHEIYLNGKRVGDVVLTPAVSQFDKRSLVVTYDVSSFLKKGKNDLVLWLGKGWYRNQGVVSGGPYARAQLETYFKGKWINPVNTDETWLARRSGYSDPGKWTAWQFEGEIINATELLPDFTSGSLNSVGWEKARCAKIPRHVASPQMVEPDRIQKTVNPISVKQLNDSTWIFDIGTNITGWTEIKFPQLRENQKIKISYCDFLNNDGSFRDKNDCDYYIASGKNNETFINKFNYHAYRYIKITNLRECPALSDISSYLIHTDYGGNSSFSCSDRDLNAIHDMVQYTLHCLTIGGYMVDCPHLERLGYGGDGNASTLTAQTMYNLAPLYNNWMQAWADCIREDGSMPHIAPCPCSAGGGPYWCGFIITGSWQTYVNYGDKRLIKKHYPVMKKWLEYVKLYMKDGLLKQWPDTEYRNWYLGDWATPEGIDQTNALSVDLVANCFVSNCYNTMEKIAGILGYNEDKNEFAKKRDELNNRIHFAFYNPERKSYSTGTQIDLVYPLLVGATPLNITQDVINTLHKETEKRFNGHLSAGLVGVPVITQWVTQTGSADYMYNMLKKREYPGYLYMIDNGATTTWEHWNGERSHIHNCYNSIGSWFYQALGGIIPDEEQAGYRHVSIQPQLIKGIEWVKVLKDTPFGNLSVEWKLADDKYILDVDIPVGCSATVTLPVNGKTFINGNKNNSEIMQVESGKYQIISEL</sequence>
<keyword evidence="10" id="KW-1185">Reference proteome</keyword>
<dbReference type="Gene3D" id="2.60.120.260">
    <property type="entry name" value="Galactose-binding domain-like"/>
    <property type="match status" value="2"/>
</dbReference>
<evidence type="ECO:0000256" key="1">
    <source>
        <dbReference type="ARBA" id="ARBA00001445"/>
    </source>
</evidence>
<protein>
    <recommendedName>
        <fullName evidence="2">alpha-L-rhamnosidase</fullName>
        <ecNumber evidence="2">3.2.1.40</ecNumber>
    </recommendedName>
</protein>
<name>A0ABV9L3F4_9BACT</name>
<dbReference type="InterPro" id="IPR013737">
    <property type="entry name" value="Bac_rhamnosid_N"/>
</dbReference>
<dbReference type="EMBL" id="JBHSGN010000144">
    <property type="protein sequence ID" value="MFC4676559.1"/>
    <property type="molecule type" value="Genomic_DNA"/>
</dbReference>
<dbReference type="InterPro" id="IPR008928">
    <property type="entry name" value="6-hairpin_glycosidase_sf"/>
</dbReference>
<dbReference type="Pfam" id="PF05592">
    <property type="entry name" value="Bac_rhamnosid"/>
    <property type="match status" value="1"/>
</dbReference>
<dbReference type="Pfam" id="PF25788">
    <property type="entry name" value="Ig_Rha78A_N"/>
    <property type="match status" value="1"/>
</dbReference>
<dbReference type="PANTHER" id="PTHR33307:SF6">
    <property type="entry name" value="ALPHA-RHAMNOSIDASE (EUROFUNG)-RELATED"/>
    <property type="match status" value="1"/>
</dbReference>
<evidence type="ECO:0000259" key="8">
    <source>
        <dbReference type="Pfam" id="PF17390"/>
    </source>
</evidence>
<dbReference type="RefSeq" id="WP_380000921.1">
    <property type="nucleotide sequence ID" value="NZ_JBHSGN010000144.1"/>
</dbReference>
<dbReference type="InterPro" id="IPR035398">
    <property type="entry name" value="Bac_rhamnosid_C"/>
</dbReference>
<evidence type="ECO:0000259" key="5">
    <source>
        <dbReference type="Pfam" id="PF05592"/>
    </source>
</evidence>
<dbReference type="InterPro" id="IPR035396">
    <property type="entry name" value="Bac_rhamnosid6H"/>
</dbReference>
<feature type="domain" description="Alpha-L-rhamnosidase concanavalin-like" evidence="5">
    <location>
        <begin position="347"/>
        <end position="443"/>
    </location>
</feature>
<evidence type="ECO:0000256" key="2">
    <source>
        <dbReference type="ARBA" id="ARBA00012652"/>
    </source>
</evidence>
<dbReference type="InterPro" id="IPR012341">
    <property type="entry name" value="6hp_glycosidase-like_sf"/>
</dbReference>
<dbReference type="Gene3D" id="1.50.10.10">
    <property type="match status" value="1"/>
</dbReference>
<feature type="domain" description="Alpha-L-rhamnosidase six-hairpin glycosidase" evidence="7">
    <location>
        <begin position="450"/>
        <end position="784"/>
    </location>
</feature>
<keyword evidence="4" id="KW-0732">Signal</keyword>
<dbReference type="GO" id="GO:0016787">
    <property type="term" value="F:hydrolase activity"/>
    <property type="evidence" value="ECO:0007669"/>
    <property type="project" value="UniProtKB-KW"/>
</dbReference>
<dbReference type="InterPro" id="IPR016007">
    <property type="entry name" value="Alpha_rhamnosid"/>
</dbReference>
<accession>A0ABV9L3F4</accession>
<evidence type="ECO:0000256" key="4">
    <source>
        <dbReference type="SAM" id="SignalP"/>
    </source>
</evidence>
<feature type="domain" description="Bacterial alpha-L-rhamnosidase N-terminal" evidence="6">
    <location>
        <begin position="176"/>
        <end position="337"/>
    </location>
</feature>
<proteinExistence type="predicted"/>
<gene>
    <name evidence="9" type="ORF">ACFO6W_23030</name>
</gene>
<evidence type="ECO:0000313" key="9">
    <source>
        <dbReference type="EMBL" id="MFC4676559.1"/>
    </source>
</evidence>
<dbReference type="Gene3D" id="2.60.420.10">
    <property type="entry name" value="Maltose phosphorylase, domain 3"/>
    <property type="match status" value="1"/>
</dbReference>
<feature type="chain" id="PRO_5047028583" description="alpha-L-rhamnosidase" evidence="4">
    <location>
        <begin position="27"/>
        <end position="882"/>
    </location>
</feature>
<dbReference type="Proteomes" id="UP001596023">
    <property type="component" value="Unassembled WGS sequence"/>
</dbReference>
<dbReference type="PIRSF" id="PIRSF010631">
    <property type="entry name" value="A-rhamnsds"/>
    <property type="match status" value="1"/>
</dbReference>
<keyword evidence="3 9" id="KW-0378">Hydrolase</keyword>
<dbReference type="Pfam" id="PF17389">
    <property type="entry name" value="Bac_rhamnosid6H"/>
    <property type="match status" value="1"/>
</dbReference>
<dbReference type="Pfam" id="PF08531">
    <property type="entry name" value="Bac_rhamnosid_N"/>
    <property type="match status" value="1"/>
</dbReference>
<dbReference type="Gene3D" id="2.60.40.10">
    <property type="entry name" value="Immunoglobulins"/>
    <property type="match status" value="1"/>
</dbReference>
<comment type="catalytic activity">
    <reaction evidence="1">
        <text>Hydrolysis of terminal non-reducing alpha-L-rhamnose residues in alpha-L-rhamnosides.</text>
        <dbReference type="EC" id="3.2.1.40"/>
    </reaction>
</comment>
<comment type="caution">
    <text evidence="9">The sequence shown here is derived from an EMBL/GenBank/DDBJ whole genome shotgun (WGS) entry which is preliminary data.</text>
</comment>
<evidence type="ECO:0000259" key="7">
    <source>
        <dbReference type="Pfam" id="PF17389"/>
    </source>
</evidence>
<organism evidence="9 10">
    <name type="scientific">Dysgonomonas termitidis</name>
    <dbReference type="NCBI Taxonomy" id="1516126"/>
    <lineage>
        <taxon>Bacteria</taxon>
        <taxon>Pseudomonadati</taxon>
        <taxon>Bacteroidota</taxon>
        <taxon>Bacteroidia</taxon>
        <taxon>Bacteroidales</taxon>
        <taxon>Dysgonomonadaceae</taxon>
        <taxon>Dysgonomonas</taxon>
    </lineage>
</organism>
<dbReference type="SUPFAM" id="SSF48208">
    <property type="entry name" value="Six-hairpin glycosidases"/>
    <property type="match status" value="1"/>
</dbReference>
<reference evidence="10" key="1">
    <citation type="journal article" date="2019" name="Int. J. Syst. Evol. Microbiol.">
        <title>The Global Catalogue of Microorganisms (GCM) 10K type strain sequencing project: providing services to taxonomists for standard genome sequencing and annotation.</title>
        <authorList>
            <consortium name="The Broad Institute Genomics Platform"/>
            <consortium name="The Broad Institute Genome Sequencing Center for Infectious Disease"/>
            <person name="Wu L."/>
            <person name="Ma J."/>
        </authorList>
    </citation>
    <scope>NUCLEOTIDE SEQUENCE [LARGE SCALE GENOMIC DNA]</scope>
    <source>
        <strain evidence="10">CCUG 66188</strain>
    </source>
</reference>